<accession>A0A0J8REB6</accession>
<organism evidence="1 2">
    <name type="scientific">Coccidioides immitis H538.4</name>
    <dbReference type="NCBI Taxonomy" id="396776"/>
    <lineage>
        <taxon>Eukaryota</taxon>
        <taxon>Fungi</taxon>
        <taxon>Dikarya</taxon>
        <taxon>Ascomycota</taxon>
        <taxon>Pezizomycotina</taxon>
        <taxon>Eurotiomycetes</taxon>
        <taxon>Eurotiomycetidae</taxon>
        <taxon>Onygenales</taxon>
        <taxon>Onygenaceae</taxon>
        <taxon>Coccidioides</taxon>
    </lineage>
</organism>
<protein>
    <submittedName>
        <fullName evidence="1">Uncharacterized protein</fullName>
    </submittedName>
</protein>
<evidence type="ECO:0000313" key="2">
    <source>
        <dbReference type="Proteomes" id="UP000054563"/>
    </source>
</evidence>
<sequence>MNHGWAVPEEESPATYCIALEPAHVYLDRDQYMGRWPPSTFWRLDVRLLLEISCVSSDSQPTPLPIAPAKKLGTTIFPAQHPKRLTYDS</sequence>
<name>A0A0J8REB6_COCIT</name>
<dbReference type="AlphaFoldDB" id="A0A0J8REB6"/>
<dbReference type="Proteomes" id="UP000054563">
    <property type="component" value="Unassembled WGS sequence"/>
</dbReference>
<gene>
    <name evidence="1" type="ORF">CIHG_01348</name>
</gene>
<dbReference type="VEuPathDB" id="FungiDB:CIHG_01348"/>
<reference evidence="2" key="1">
    <citation type="journal article" date="2010" name="Genome Res.">
        <title>Population genomic sequencing of Coccidioides fungi reveals recent hybridization and transposon control.</title>
        <authorList>
            <person name="Neafsey D.E."/>
            <person name="Barker B.M."/>
            <person name="Sharpton T.J."/>
            <person name="Stajich J.E."/>
            <person name="Park D.J."/>
            <person name="Whiston E."/>
            <person name="Hung C.-Y."/>
            <person name="McMahan C."/>
            <person name="White J."/>
            <person name="Sykes S."/>
            <person name="Heiman D."/>
            <person name="Young S."/>
            <person name="Zeng Q."/>
            <person name="Abouelleil A."/>
            <person name="Aftuck L."/>
            <person name="Bessette D."/>
            <person name="Brown A."/>
            <person name="FitzGerald M."/>
            <person name="Lui A."/>
            <person name="Macdonald J.P."/>
            <person name="Priest M."/>
            <person name="Orbach M.J."/>
            <person name="Galgiani J.N."/>
            <person name="Kirkland T.N."/>
            <person name="Cole G.T."/>
            <person name="Birren B.W."/>
            <person name="Henn M.R."/>
            <person name="Taylor J.W."/>
            <person name="Rounsley S.D."/>
        </authorList>
    </citation>
    <scope>NUCLEOTIDE SEQUENCE [LARGE SCALE GENOMIC DNA]</scope>
    <source>
        <strain evidence="2">H538.4</strain>
    </source>
</reference>
<proteinExistence type="predicted"/>
<dbReference type="EMBL" id="DS016983">
    <property type="protein sequence ID" value="KMU83565.1"/>
    <property type="molecule type" value="Genomic_DNA"/>
</dbReference>
<evidence type="ECO:0000313" key="1">
    <source>
        <dbReference type="EMBL" id="KMU83565.1"/>
    </source>
</evidence>